<dbReference type="Pfam" id="PF07521">
    <property type="entry name" value="RMMBL"/>
    <property type="match status" value="1"/>
</dbReference>
<keyword evidence="4" id="KW-1185">Reference proteome</keyword>
<organism evidence="3 4">
    <name type="scientific">Marinomonas primoryensis</name>
    <dbReference type="NCBI Taxonomy" id="178399"/>
    <lineage>
        <taxon>Bacteria</taxon>
        <taxon>Pseudomonadati</taxon>
        <taxon>Pseudomonadota</taxon>
        <taxon>Gammaproteobacteria</taxon>
        <taxon>Oceanospirillales</taxon>
        <taxon>Oceanospirillaceae</taxon>
        <taxon>Marinomonas</taxon>
    </lineage>
</organism>
<evidence type="ECO:0000256" key="1">
    <source>
        <dbReference type="ARBA" id="ARBA00022801"/>
    </source>
</evidence>
<dbReference type="InterPro" id="IPR022712">
    <property type="entry name" value="Beta_Casp"/>
</dbReference>
<dbReference type="PANTHER" id="PTHR11203:SF37">
    <property type="entry name" value="INTEGRATOR COMPLEX SUBUNIT 11"/>
    <property type="match status" value="1"/>
</dbReference>
<accession>A0ABV0L1S2</accession>
<evidence type="ECO:0000313" key="3">
    <source>
        <dbReference type="EMBL" id="MEP7729367.1"/>
    </source>
</evidence>
<keyword evidence="1 3" id="KW-0378">Hydrolase</keyword>
<dbReference type="SUPFAM" id="SSF56281">
    <property type="entry name" value="Metallo-hydrolase/oxidoreductase"/>
    <property type="match status" value="1"/>
</dbReference>
<feature type="domain" description="Beta-Casp" evidence="2">
    <location>
        <begin position="71"/>
        <end position="214"/>
    </location>
</feature>
<dbReference type="Gene3D" id="3.40.50.10890">
    <property type="match status" value="1"/>
</dbReference>
<gene>
    <name evidence="3" type="ORF">ABKW32_07940</name>
</gene>
<name>A0ABV0L1S2_9GAMM</name>
<proteinExistence type="predicted"/>
<dbReference type="SMART" id="SM01027">
    <property type="entry name" value="Beta-Casp"/>
    <property type="match status" value="1"/>
</dbReference>
<reference evidence="3 4" key="1">
    <citation type="submission" date="2024-05" db="EMBL/GenBank/DDBJ databases">
        <authorList>
            <person name="Busch G.E."/>
            <person name="Sharma I."/>
        </authorList>
    </citation>
    <scope>NUCLEOTIDE SEQUENCE [LARGE SCALE GENOMIC DNA]</scope>
    <source>
        <strain evidence="3 4">23GB23</strain>
    </source>
</reference>
<comment type="caution">
    <text evidence="3">The sequence shown here is derived from an EMBL/GenBank/DDBJ whole genome shotgun (WGS) entry which is preliminary data.</text>
</comment>
<dbReference type="InterPro" id="IPR050698">
    <property type="entry name" value="MBL"/>
</dbReference>
<dbReference type="PANTHER" id="PTHR11203">
    <property type="entry name" value="CLEAVAGE AND POLYADENYLATION SPECIFICITY FACTOR FAMILY MEMBER"/>
    <property type="match status" value="1"/>
</dbReference>
<dbReference type="RefSeq" id="WP_348576718.1">
    <property type="nucleotide sequence ID" value="NZ_JBDYKN010000005.1"/>
</dbReference>
<dbReference type="Pfam" id="PF10996">
    <property type="entry name" value="Beta-Casp"/>
    <property type="match status" value="1"/>
</dbReference>
<dbReference type="InterPro" id="IPR011108">
    <property type="entry name" value="RMMBL"/>
</dbReference>
<dbReference type="Proteomes" id="UP001471651">
    <property type="component" value="Unassembled WGS sequence"/>
</dbReference>
<dbReference type="InterPro" id="IPR036866">
    <property type="entry name" value="RibonucZ/Hydroxyglut_hydro"/>
</dbReference>
<dbReference type="EMBL" id="JBDYKN010000005">
    <property type="protein sequence ID" value="MEP7729367.1"/>
    <property type="molecule type" value="Genomic_DNA"/>
</dbReference>
<evidence type="ECO:0000313" key="4">
    <source>
        <dbReference type="Proteomes" id="UP001471651"/>
    </source>
</evidence>
<evidence type="ECO:0000259" key="2">
    <source>
        <dbReference type="SMART" id="SM01027"/>
    </source>
</evidence>
<sequence>MFSGDLGAPHSPLLPAPKSPYQADQLVIESTYGDRNHENRSARRKNLQHSLEHALSDSGTVLIPAFIIGRTQELLYELEHIIHQNKQKTVSKTRSGTPLNWEDIDIIIDSPLASRFTKVYQSLASYWDAEAKRRVIAGRHPLDFEQVTTIDDHATHLQTVSYLQRQTRPAIVIAASGMCAGGRIVNYLKALLGDIRNDVLFVGYQASGTPGRDILRFHDKPNSYVMFDGERYLIKAKVKQISGYSAHAGQRDLLNFIKRMRVKPGKIHLVHGDDGAKQTLKGLIELAHPECEVVIPS</sequence>
<dbReference type="GO" id="GO:0016787">
    <property type="term" value="F:hydrolase activity"/>
    <property type="evidence" value="ECO:0007669"/>
    <property type="project" value="UniProtKB-KW"/>
</dbReference>
<protein>
    <submittedName>
        <fullName evidence="3">MBL fold metallo-hydrolase</fullName>
        <ecNumber evidence="3">3.-.-.-</ecNumber>
    </submittedName>
</protein>
<dbReference type="EC" id="3.-.-.-" evidence="3"/>